<dbReference type="EMBL" id="CP121756">
    <property type="protein sequence ID" value="WGE07029.1"/>
    <property type="molecule type" value="Genomic_DNA"/>
</dbReference>
<reference evidence="1" key="1">
    <citation type="submission" date="2025-02" db="EMBL/GenBank/DDBJ databases">
        <title>Complete genome sequences of 52 Bacillus and Priestia strains isolated from West-African fermentations and 26 reference strains from the DSMZ collection.</title>
        <authorList>
            <person name="Wiedenbein E.S."/>
            <person name="Canoy T.S."/>
            <person name="Hui Y."/>
            <person name="Parkouda C."/>
            <person name="Dawende C."/>
            <person name="Ametefe E."/>
            <person name="Jespersen L."/>
            <person name="Nielsen D.S."/>
        </authorList>
    </citation>
    <scope>NUCLEOTIDE SEQUENCE</scope>
    <source>
        <strain evidence="1">PRO122</strain>
    </source>
</reference>
<accession>A0AC61YW79</accession>
<evidence type="ECO:0000313" key="1">
    <source>
        <dbReference type="EMBL" id="WGE07029.1"/>
    </source>
</evidence>
<organism evidence="1 2">
    <name type="scientific">Bacillus subtilis</name>
    <dbReference type="NCBI Taxonomy" id="1423"/>
    <lineage>
        <taxon>Bacteria</taxon>
        <taxon>Bacillati</taxon>
        <taxon>Bacillota</taxon>
        <taxon>Bacilli</taxon>
        <taxon>Bacillales</taxon>
        <taxon>Bacillaceae</taxon>
        <taxon>Bacillus</taxon>
    </lineage>
</organism>
<evidence type="ECO:0000313" key="2">
    <source>
        <dbReference type="Proteomes" id="UP001217185"/>
    </source>
</evidence>
<dbReference type="Proteomes" id="UP001217185">
    <property type="component" value="Chromosome"/>
</dbReference>
<protein>
    <submittedName>
        <fullName evidence="1">Rha family transcriptional regulator</fullName>
    </submittedName>
</protein>
<sequence length="251" mass="28971">MNNNLTVIEQNGQLLVDSREVAEMIGINHSDLLVKIRGYIQILENGKIHSQDFFIEDAYKALGNNKSYKYYLLTRKGCDMVANKTNGTKGVLFTAHYVTRFEQMEKELIQPQTELEVLAATVNNMVQQEKRITVIENEQKRIFDLIGLNPSNWRKEINKIIRLIAKESGLSHSVIWSESYKNLETRGKCNLQRRLDNKRNNMKKEGASKTKVEKANFMDIIDEDPKLTEIFLAIVKDMAVKYKVTLKKETA</sequence>
<gene>
    <name evidence="1" type="ORF">P5658_18135</name>
</gene>
<proteinExistence type="predicted"/>
<name>A0AC61YW79_BACIU</name>